<dbReference type="AlphaFoldDB" id="A0A1V9U4M8"/>
<dbReference type="EMBL" id="NBEY01000056">
    <property type="protein sequence ID" value="OQR24796.1"/>
    <property type="molecule type" value="Genomic_DNA"/>
</dbReference>
<gene>
    <name evidence="2" type="ORF">B6U37_08215</name>
</gene>
<name>A0A1V9U4M8_9LACO</name>
<dbReference type="RefSeq" id="WP_081515968.1">
    <property type="nucleotide sequence ID" value="NZ_NBEW01000057.1"/>
</dbReference>
<sequence>MNKKAFISRISDSFCNGEVSLFLGAGTSIDANFPKWSDLLEPCAEKLGLNISDVSDYFQLAQYFINEYGESELYSLINERINKIDYNSKALDIIVKMGFKSVWITNFDKVIEKNFENQQININAIHDEKDLSSVNLMNRVNIFKLNGDIGHIDKIVISKADIENYYLNHELFLSFFQRELMTNTFLFIGYSFKDEIVLKAIQKLNSYIGKNKKAFYAIMLDDSEKNKDFALFVSDLEKRYNIKVLLVKDSDEIEEILRTIKDKIISKNIFISGSLDNFKDEAKAYEISKAICEKLIDSGYNIVTGFGKNIGYYVSGSSIQKLYSINESNIEKRLIMRPFAHDMSLEEDATYRDNLISNTKFTIVMYGQAIDTDNNTVISNGVLEEVKISEKQNNYIIPIGSTGYAAEKVALNIKNNITRYPYLENYIDKLCTENDPDKIAQLVLHIIREITNNIINQ</sequence>
<organism evidence="2 3">
    <name type="scientific">Ligilactobacillus salivarius</name>
    <dbReference type="NCBI Taxonomy" id="1624"/>
    <lineage>
        <taxon>Bacteria</taxon>
        <taxon>Bacillati</taxon>
        <taxon>Bacillota</taxon>
        <taxon>Bacilli</taxon>
        <taxon>Lactobacillales</taxon>
        <taxon>Lactobacillaceae</taxon>
        <taxon>Ligilactobacillus</taxon>
    </lineage>
</organism>
<dbReference type="Pfam" id="PF18185">
    <property type="entry name" value="STALD"/>
    <property type="match status" value="1"/>
</dbReference>
<evidence type="ECO:0000313" key="3">
    <source>
        <dbReference type="Proteomes" id="UP000192353"/>
    </source>
</evidence>
<evidence type="ECO:0000259" key="1">
    <source>
        <dbReference type="Pfam" id="PF18185"/>
    </source>
</evidence>
<accession>A0A1V9U4M8</accession>
<dbReference type="Proteomes" id="UP000192353">
    <property type="component" value="Unassembled WGS sequence"/>
</dbReference>
<evidence type="ECO:0000313" key="2">
    <source>
        <dbReference type="EMBL" id="OQR24796.1"/>
    </source>
</evidence>
<reference evidence="2 3" key="1">
    <citation type="submission" date="2017-03" db="EMBL/GenBank/DDBJ databases">
        <title>Phylogenomics and comparative genomics of Lactobacillus salivarius, a mammalian gut commensal.</title>
        <authorList>
            <person name="Harris H.M."/>
        </authorList>
    </citation>
    <scope>NUCLEOTIDE SEQUENCE [LARGE SCALE GENOMIC DNA]</scope>
    <source>
        <strain evidence="2 3">AH4231</strain>
    </source>
</reference>
<dbReference type="InterPro" id="IPR041486">
    <property type="entry name" value="ThsA_STALD"/>
</dbReference>
<protein>
    <recommendedName>
        <fullName evidence="1">NAD(+) hydrolase ThsA Sir2/TIR-associating SLOG domain-containing protein</fullName>
    </recommendedName>
</protein>
<feature type="domain" description="NAD(+) hydrolase ThsA Sir2/TIR-associating SLOG" evidence="1">
    <location>
        <begin position="252"/>
        <end position="449"/>
    </location>
</feature>
<comment type="caution">
    <text evidence="2">The sequence shown here is derived from an EMBL/GenBank/DDBJ whole genome shotgun (WGS) entry which is preliminary data.</text>
</comment>
<proteinExistence type="predicted"/>
<dbReference type="Pfam" id="PF13289">
    <property type="entry name" value="SIR2_2"/>
    <property type="match status" value="1"/>
</dbReference>